<evidence type="ECO:0000313" key="3">
    <source>
        <dbReference type="EMBL" id="CAD56659.1"/>
    </source>
</evidence>
<feature type="domain" description="SCP" evidence="2">
    <location>
        <begin position="32"/>
        <end position="190"/>
    </location>
</feature>
<gene>
    <name evidence="3" type="primary">aasp2</name>
</gene>
<proteinExistence type="evidence at transcript level"/>
<feature type="chain" id="PRO_5004310104" evidence="1">
    <location>
        <begin position="20"/>
        <end position="231"/>
    </location>
</feature>
<evidence type="ECO:0000256" key="1">
    <source>
        <dbReference type="SAM" id="SignalP"/>
    </source>
</evidence>
<dbReference type="Gene3D" id="3.40.33.10">
    <property type="entry name" value="CAP"/>
    <property type="match status" value="1"/>
</dbReference>
<dbReference type="AlphaFoldDB" id="Q8IFT6"/>
<organism evidence="3">
    <name type="scientific">Ostertagia ostertagi</name>
    <name type="common">Brown stomach worm</name>
    <name type="synonym">Strongylus ostertagi</name>
    <dbReference type="NCBI Taxonomy" id="6317"/>
    <lineage>
        <taxon>Eukaryota</taxon>
        <taxon>Metazoa</taxon>
        <taxon>Ecdysozoa</taxon>
        <taxon>Nematoda</taxon>
        <taxon>Chromadorea</taxon>
        <taxon>Rhabditida</taxon>
        <taxon>Rhabditina</taxon>
        <taxon>Rhabditomorpha</taxon>
        <taxon>Strongyloidea</taxon>
        <taxon>Trichostrongylidae</taxon>
        <taxon>Ostertagia</taxon>
    </lineage>
</organism>
<dbReference type="SUPFAM" id="SSF55797">
    <property type="entry name" value="PR-1-like"/>
    <property type="match status" value="1"/>
</dbReference>
<accession>Q8IFT6</accession>
<dbReference type="InterPro" id="IPR014044">
    <property type="entry name" value="CAP_dom"/>
</dbReference>
<name>Q8IFT6_OSTOS</name>
<sequence>MSAAVVVAVLLALFSYAEAGFCCPNSLSQSDSARQIFLDFHNDVRRNIALGNGLINWTVNADAVILGPAQNMYKVDWDCNLEEVAAQQIAPCNDPLPINTSLAQNIARWLYFKDSEEETVLQQVSWYWVSASLGFMKGTKLDQFANQWAEPLANIANYRNRKVGCAHKICPAQQNMVVSCVYGSPKLAPNEVIWQEGKACVCDARPDSFCCDNLCDTRDAASVRHQCCASP</sequence>
<dbReference type="Pfam" id="PF00188">
    <property type="entry name" value="CAP"/>
    <property type="match status" value="1"/>
</dbReference>
<evidence type="ECO:0000259" key="2">
    <source>
        <dbReference type="SMART" id="SM00198"/>
    </source>
</evidence>
<feature type="signal peptide" evidence="1">
    <location>
        <begin position="1"/>
        <end position="19"/>
    </location>
</feature>
<dbReference type="CDD" id="cd05380">
    <property type="entry name" value="CAP_euk"/>
    <property type="match status" value="1"/>
</dbReference>
<dbReference type="EMBL" id="AJ515523">
    <property type="protein sequence ID" value="CAD56659.1"/>
    <property type="molecule type" value="mRNA"/>
</dbReference>
<dbReference type="InterPro" id="IPR035940">
    <property type="entry name" value="CAP_sf"/>
</dbReference>
<protein>
    <submittedName>
        <fullName evidence="3">Ancyclostoma-secreted protein-like protein</fullName>
    </submittedName>
</protein>
<keyword evidence="1" id="KW-0732">Signal</keyword>
<reference evidence="3" key="1">
    <citation type="journal article" date="2003" name="Mol. Biochem. Parasitol.">
        <title>Activation-associated secreted proteins are the most abundant antigens in a host protective fraction from Ostertagia ostertagi.</title>
        <authorList>
            <person name="Geldhof P."/>
            <person name="Vercauteren I."/>
            <person name="Gevaert K."/>
            <person name="Staes A."/>
            <person name="Knox D.P."/>
            <person name="Vandekerckhove J."/>
            <person name="Vercruysse J."/>
            <person name="Claerebout E."/>
        </authorList>
    </citation>
    <scope>NUCLEOTIDE SEQUENCE</scope>
</reference>
<dbReference type="SMART" id="SM00198">
    <property type="entry name" value="SCP"/>
    <property type="match status" value="1"/>
</dbReference>